<accession>A0A9Q3Q737</accession>
<feature type="chain" id="PRO_5040510700" evidence="1">
    <location>
        <begin position="16"/>
        <end position="210"/>
    </location>
</feature>
<reference evidence="2" key="1">
    <citation type="submission" date="2021-03" db="EMBL/GenBank/DDBJ databases">
        <title>Draft genome sequence of rust myrtle Austropuccinia psidii MF-1, a brazilian biotype.</title>
        <authorList>
            <person name="Quecine M.C."/>
            <person name="Pachon D.M.R."/>
            <person name="Bonatelli M.L."/>
            <person name="Correr F.H."/>
            <person name="Franceschini L.M."/>
            <person name="Leite T.F."/>
            <person name="Margarido G.R.A."/>
            <person name="Almeida C.A."/>
            <person name="Ferrarezi J.A."/>
            <person name="Labate C.A."/>
        </authorList>
    </citation>
    <scope>NUCLEOTIDE SEQUENCE</scope>
    <source>
        <strain evidence="2">MF-1</strain>
    </source>
</reference>
<protein>
    <submittedName>
        <fullName evidence="2">Uncharacterized protein</fullName>
    </submittedName>
</protein>
<feature type="signal peptide" evidence="1">
    <location>
        <begin position="1"/>
        <end position="15"/>
    </location>
</feature>
<keyword evidence="1" id="KW-0732">Signal</keyword>
<dbReference type="AlphaFoldDB" id="A0A9Q3Q737"/>
<proteinExistence type="predicted"/>
<evidence type="ECO:0000313" key="2">
    <source>
        <dbReference type="EMBL" id="MBW0585382.1"/>
    </source>
</evidence>
<gene>
    <name evidence="2" type="ORF">O181_125097</name>
</gene>
<keyword evidence="3" id="KW-1185">Reference proteome</keyword>
<name>A0A9Q3Q737_9BASI</name>
<dbReference type="Proteomes" id="UP000765509">
    <property type="component" value="Unassembled WGS sequence"/>
</dbReference>
<sequence>MTFQGLLAPLAIATAFCPTPLIMGSKAQMAFWGHLGPLQSMGPLGPFWLNSNEAKRGQGSDLPPPKARWAHLSQFWPPISTIPKMDKRTPGPKFASGNHQLKSRKISPQFRGRPLLHQCTPYQRIQVWCIYSIIYHYAPILLSNPMLMLSGPYYVFSIKVPKSITDFKGSLAIPGSYWKTIQGPQPPGPGGVGLYLLFRIILRVISRGYQ</sequence>
<evidence type="ECO:0000313" key="3">
    <source>
        <dbReference type="Proteomes" id="UP000765509"/>
    </source>
</evidence>
<comment type="caution">
    <text evidence="2">The sequence shown here is derived from an EMBL/GenBank/DDBJ whole genome shotgun (WGS) entry which is preliminary data.</text>
</comment>
<evidence type="ECO:0000256" key="1">
    <source>
        <dbReference type="SAM" id="SignalP"/>
    </source>
</evidence>
<dbReference type="EMBL" id="AVOT02120754">
    <property type="protein sequence ID" value="MBW0585382.1"/>
    <property type="molecule type" value="Genomic_DNA"/>
</dbReference>
<organism evidence="2 3">
    <name type="scientific">Austropuccinia psidii MF-1</name>
    <dbReference type="NCBI Taxonomy" id="1389203"/>
    <lineage>
        <taxon>Eukaryota</taxon>
        <taxon>Fungi</taxon>
        <taxon>Dikarya</taxon>
        <taxon>Basidiomycota</taxon>
        <taxon>Pucciniomycotina</taxon>
        <taxon>Pucciniomycetes</taxon>
        <taxon>Pucciniales</taxon>
        <taxon>Sphaerophragmiaceae</taxon>
        <taxon>Austropuccinia</taxon>
    </lineage>
</organism>